<evidence type="ECO:0000256" key="1">
    <source>
        <dbReference type="ARBA" id="ARBA00004502"/>
    </source>
</evidence>
<evidence type="ECO:0000256" key="3">
    <source>
        <dbReference type="ARBA" id="ARBA00022677"/>
    </source>
</evidence>
<keyword evidence="3" id="KW-0551">Lipid droplet</keyword>
<dbReference type="KEGG" id="clus:A9F13_19g00913"/>
<accession>A0AA91PW12</accession>
<keyword evidence="5" id="KW-0812">Transmembrane</keyword>
<dbReference type="EMBL" id="LYUB02000019">
    <property type="protein sequence ID" value="OVF06684.1"/>
    <property type="molecule type" value="Genomic_DNA"/>
</dbReference>
<evidence type="ECO:0000256" key="4">
    <source>
        <dbReference type="ARBA" id="ARBA00022801"/>
    </source>
</evidence>
<comment type="subcellular location">
    <subcellularLocation>
        <location evidence="1">Lipid droplet</location>
    </subcellularLocation>
</comment>
<dbReference type="PANTHER" id="PTHR13390:SF0">
    <property type="entry name" value="LIPID DROPLET-ASSOCIATED HYDROLASE"/>
    <property type="match status" value="1"/>
</dbReference>
<comment type="caution">
    <text evidence="6">The sequence shown here is derived from an EMBL/GenBank/DDBJ whole genome shotgun (WGS) entry which is preliminary data.</text>
</comment>
<dbReference type="InterPro" id="IPR029058">
    <property type="entry name" value="AB_hydrolase_fold"/>
</dbReference>
<dbReference type="GO" id="GO:0019915">
    <property type="term" value="P:lipid storage"/>
    <property type="evidence" value="ECO:0007669"/>
    <property type="project" value="InterPro"/>
</dbReference>
<feature type="transmembrane region" description="Helical" evidence="5">
    <location>
        <begin position="163"/>
        <end position="184"/>
    </location>
</feature>
<keyword evidence="5" id="KW-1133">Transmembrane helix</keyword>
<dbReference type="OMA" id="AINDWIF"/>
<evidence type="ECO:0000256" key="5">
    <source>
        <dbReference type="SAM" id="Phobius"/>
    </source>
</evidence>
<dbReference type="InterPro" id="IPR019363">
    <property type="entry name" value="LDAH"/>
</dbReference>
<evidence type="ECO:0000313" key="6">
    <source>
        <dbReference type="EMBL" id="OVF06684.1"/>
    </source>
</evidence>
<evidence type="ECO:0000256" key="2">
    <source>
        <dbReference type="ARBA" id="ARBA00008300"/>
    </source>
</evidence>
<keyword evidence="5" id="KW-0472">Membrane</keyword>
<dbReference type="AlphaFoldDB" id="A0AA91PW12"/>
<organism evidence="6 7">
    <name type="scientific">Clavispora lusitaniae</name>
    <name type="common">Candida lusitaniae</name>
    <dbReference type="NCBI Taxonomy" id="36911"/>
    <lineage>
        <taxon>Eukaryota</taxon>
        <taxon>Fungi</taxon>
        <taxon>Dikarya</taxon>
        <taxon>Ascomycota</taxon>
        <taxon>Saccharomycotina</taxon>
        <taxon>Pichiomycetes</taxon>
        <taxon>Metschnikowiaceae</taxon>
        <taxon>Clavispora</taxon>
    </lineage>
</organism>
<dbReference type="Pfam" id="PF10230">
    <property type="entry name" value="LIDHydrolase"/>
    <property type="match status" value="1"/>
</dbReference>
<sequence length="335" mass="38375">MSVTTNKDYPLTSEYFLASKNGPSPKLLAFIPGNPGLIDYYVTYLELLAESNPDFNILAVSHAGYQTSDDFVAAGKSEKQPYFNLEYQINHKYEILRKQVLRGHTELYILCHSMGAYVTQRVVKMLLNDEEVSKVVKIKFIGLICPTIVDIAKSRSGVAFSRLFNYLPLVTVAVWFISLLHFILPDSTAELIIRKFVISHPVLRDSKSMESRHNSIEATLKIYKSKRIVRQALNLAEEELLVIHRDDTLNDWFFRDLPETHGTVIWSFFAYKDHWVHDNTRDYILTRYHGPKSTLVHFEVGNTNNENCPAITHSFCIDQSVEFAEITCKALSFAV</sequence>
<keyword evidence="4 6" id="KW-0378">Hydrolase</keyword>
<evidence type="ECO:0000313" key="7">
    <source>
        <dbReference type="Proteomes" id="UP000195602"/>
    </source>
</evidence>
<proteinExistence type="inferred from homology"/>
<dbReference type="GO" id="GO:0005811">
    <property type="term" value="C:lipid droplet"/>
    <property type="evidence" value="ECO:0007669"/>
    <property type="project" value="UniProtKB-SubCell"/>
</dbReference>
<comment type="similarity">
    <text evidence="2">Belongs to the AB hydrolase superfamily. LDAH family.</text>
</comment>
<dbReference type="PANTHER" id="PTHR13390">
    <property type="entry name" value="LIPASE"/>
    <property type="match status" value="1"/>
</dbReference>
<dbReference type="GO" id="GO:0016298">
    <property type="term" value="F:lipase activity"/>
    <property type="evidence" value="ECO:0007669"/>
    <property type="project" value="InterPro"/>
</dbReference>
<protein>
    <submittedName>
        <fullName evidence="6">Peptide hydrolase</fullName>
    </submittedName>
</protein>
<dbReference type="Gene3D" id="3.40.50.1820">
    <property type="entry name" value="alpha/beta hydrolase"/>
    <property type="match status" value="1"/>
</dbReference>
<gene>
    <name evidence="6" type="ORF">A9F13_19g00913</name>
</gene>
<name>A0AA91PW12_CLALS</name>
<reference evidence="6 7" key="1">
    <citation type="submission" date="2017-04" db="EMBL/GenBank/DDBJ databases">
        <title>Draft genome of the yeast Clavispora lusitaniae type strain CBS 6936.</title>
        <authorList>
            <person name="Durrens P."/>
            <person name="Klopp C."/>
            <person name="Biteau N."/>
            <person name="Fitton-Ouhabi V."/>
            <person name="Dementhon K."/>
            <person name="Accoceberry I."/>
            <person name="Sherman D.J."/>
            <person name="Noel T."/>
        </authorList>
    </citation>
    <scope>NUCLEOTIDE SEQUENCE [LARGE SCALE GENOMIC DNA]</scope>
    <source>
        <strain evidence="6 7">CBS 6936</strain>
    </source>
</reference>
<dbReference type="SUPFAM" id="SSF53474">
    <property type="entry name" value="alpha/beta-Hydrolases"/>
    <property type="match status" value="1"/>
</dbReference>
<dbReference type="Proteomes" id="UP000195602">
    <property type="component" value="Unassembled WGS sequence"/>
</dbReference>